<keyword evidence="1" id="KW-0472">Membrane</keyword>
<feature type="transmembrane region" description="Helical" evidence="1">
    <location>
        <begin position="92"/>
        <end position="112"/>
    </location>
</feature>
<sequence length="216" mass="24589">MFTLLPCPLACAGLSLLLLTNYVVLFWVHPEFYVNVIKLCYDAFPELHFSNSDSLESRKGRERLQKILHKEWTTCRKIQLNLRIFNASNSNLQIAQILWYFCEAILLGYSGVRLIREDIVLGLLFVVIGLNAVAFYIFTYEPAFGIPDMMEEFKSQLLELASLCEKDRELAVACKRVKSVQSIGIKAGNAMAMHRSSPLIFVDFVVQNIVALLLAY</sequence>
<reference evidence="2" key="1">
    <citation type="submission" date="2021-06" db="EMBL/GenBank/DDBJ databases">
        <authorList>
            <person name="Hodson N. C."/>
            <person name="Mongue J. A."/>
            <person name="Jaron S. K."/>
        </authorList>
    </citation>
    <scope>NUCLEOTIDE SEQUENCE</scope>
</reference>
<organism evidence="2 3">
    <name type="scientific">Allacma fusca</name>
    <dbReference type="NCBI Taxonomy" id="39272"/>
    <lineage>
        <taxon>Eukaryota</taxon>
        <taxon>Metazoa</taxon>
        <taxon>Ecdysozoa</taxon>
        <taxon>Arthropoda</taxon>
        <taxon>Hexapoda</taxon>
        <taxon>Collembola</taxon>
        <taxon>Symphypleona</taxon>
        <taxon>Sminthuridae</taxon>
        <taxon>Allacma</taxon>
    </lineage>
</organism>
<name>A0A8J2NX98_9HEXA</name>
<evidence type="ECO:0000313" key="3">
    <source>
        <dbReference type="Proteomes" id="UP000708208"/>
    </source>
</evidence>
<keyword evidence="1" id="KW-0812">Transmembrane</keyword>
<protein>
    <submittedName>
        <fullName evidence="2">Uncharacterized protein</fullName>
    </submittedName>
</protein>
<evidence type="ECO:0000256" key="1">
    <source>
        <dbReference type="SAM" id="Phobius"/>
    </source>
</evidence>
<feature type="transmembrane region" description="Helical" evidence="1">
    <location>
        <begin position="119"/>
        <end position="140"/>
    </location>
</feature>
<proteinExistence type="predicted"/>
<evidence type="ECO:0000313" key="2">
    <source>
        <dbReference type="EMBL" id="CAG7722147.1"/>
    </source>
</evidence>
<dbReference type="AlphaFoldDB" id="A0A8J2NX98"/>
<comment type="caution">
    <text evidence="2">The sequence shown here is derived from an EMBL/GenBank/DDBJ whole genome shotgun (WGS) entry which is preliminary data.</text>
</comment>
<gene>
    <name evidence="2" type="ORF">AFUS01_LOCUS11316</name>
</gene>
<keyword evidence="3" id="KW-1185">Reference proteome</keyword>
<feature type="transmembrane region" description="Helical" evidence="1">
    <location>
        <begin position="7"/>
        <end position="28"/>
    </location>
</feature>
<dbReference type="Proteomes" id="UP000708208">
    <property type="component" value="Unassembled WGS sequence"/>
</dbReference>
<accession>A0A8J2NX98</accession>
<dbReference type="EMBL" id="CAJVCH010086713">
    <property type="protein sequence ID" value="CAG7722147.1"/>
    <property type="molecule type" value="Genomic_DNA"/>
</dbReference>
<keyword evidence="1" id="KW-1133">Transmembrane helix</keyword>